<keyword evidence="1" id="KW-1133">Transmembrane helix</keyword>
<sequence length="155" mass="17235">MAIVIAGLFIGGVTAFPLETEIGWLINNMHMLPNAVQTWLSSIYLALHNTNNQYPYLAYGTDWLAFAHLVLAVLFIGPYRHPVKNSWVIQFGMIASIAIFPMAFIAGGVRDIPVFWQIIDCSFGIICMLPLYVAYKNINELTALYAKQGITVPAI</sequence>
<comment type="caution">
    <text evidence="2">The sequence shown here is derived from an EMBL/GenBank/DDBJ whole genome shotgun (WGS) entry which is preliminary data.</text>
</comment>
<feature type="transmembrane region" description="Helical" evidence="1">
    <location>
        <begin position="56"/>
        <end position="76"/>
    </location>
</feature>
<organism evidence="2 3">
    <name type="scientific">Mucilaginibacter defluvii</name>
    <dbReference type="NCBI Taxonomy" id="1196019"/>
    <lineage>
        <taxon>Bacteria</taxon>
        <taxon>Pseudomonadati</taxon>
        <taxon>Bacteroidota</taxon>
        <taxon>Sphingobacteriia</taxon>
        <taxon>Sphingobacteriales</taxon>
        <taxon>Sphingobacteriaceae</taxon>
        <taxon>Mucilaginibacter</taxon>
    </lineage>
</organism>
<gene>
    <name evidence="2" type="ORF">GCM10023313_39740</name>
</gene>
<proteinExistence type="predicted"/>
<reference evidence="3" key="1">
    <citation type="journal article" date="2019" name="Int. J. Syst. Evol. Microbiol.">
        <title>The Global Catalogue of Microorganisms (GCM) 10K type strain sequencing project: providing services to taxonomists for standard genome sequencing and annotation.</title>
        <authorList>
            <consortium name="The Broad Institute Genomics Platform"/>
            <consortium name="The Broad Institute Genome Sequencing Center for Infectious Disease"/>
            <person name="Wu L."/>
            <person name="Ma J."/>
        </authorList>
    </citation>
    <scope>NUCLEOTIDE SEQUENCE [LARGE SCALE GENOMIC DNA]</scope>
    <source>
        <strain evidence="3">JCM 18283</strain>
    </source>
</reference>
<keyword evidence="1" id="KW-0472">Membrane</keyword>
<name>A0ABP9G6U4_9SPHI</name>
<protein>
    <submittedName>
        <fullName evidence="2">Uncharacterized protein</fullName>
    </submittedName>
</protein>
<evidence type="ECO:0000313" key="3">
    <source>
        <dbReference type="Proteomes" id="UP001501436"/>
    </source>
</evidence>
<keyword evidence="3" id="KW-1185">Reference proteome</keyword>
<evidence type="ECO:0000313" key="2">
    <source>
        <dbReference type="EMBL" id="GAA4930903.1"/>
    </source>
</evidence>
<dbReference type="EMBL" id="BAABJI010000004">
    <property type="protein sequence ID" value="GAA4930903.1"/>
    <property type="molecule type" value="Genomic_DNA"/>
</dbReference>
<keyword evidence="1" id="KW-0812">Transmembrane</keyword>
<feature type="transmembrane region" description="Helical" evidence="1">
    <location>
        <begin position="114"/>
        <end position="135"/>
    </location>
</feature>
<accession>A0ABP9G6U4</accession>
<feature type="transmembrane region" description="Helical" evidence="1">
    <location>
        <begin position="88"/>
        <end position="108"/>
    </location>
</feature>
<evidence type="ECO:0000256" key="1">
    <source>
        <dbReference type="SAM" id="Phobius"/>
    </source>
</evidence>
<dbReference type="Proteomes" id="UP001501436">
    <property type="component" value="Unassembled WGS sequence"/>
</dbReference>